<keyword evidence="2 7" id="KW-0813">Transport</keyword>
<evidence type="ECO:0000313" key="9">
    <source>
        <dbReference type="EMBL" id="GLI40375.1"/>
    </source>
</evidence>
<evidence type="ECO:0000256" key="4">
    <source>
        <dbReference type="ARBA" id="ARBA00022692"/>
    </source>
</evidence>
<feature type="transmembrane region" description="Helical" evidence="7">
    <location>
        <begin position="118"/>
        <end position="142"/>
    </location>
</feature>
<comment type="subcellular location">
    <subcellularLocation>
        <location evidence="1 7">Cell membrane</location>
        <topology evidence="1 7">Multi-pass membrane protein</topology>
    </subcellularLocation>
</comment>
<feature type="transmembrane region" description="Helical" evidence="7">
    <location>
        <begin position="83"/>
        <end position="106"/>
    </location>
</feature>
<evidence type="ECO:0000313" key="10">
    <source>
        <dbReference type="Proteomes" id="UP001144313"/>
    </source>
</evidence>
<comment type="caution">
    <text evidence="9">The sequence shown here is derived from an EMBL/GenBank/DDBJ whole genome shotgun (WGS) entry which is preliminary data.</text>
</comment>
<dbReference type="PANTHER" id="PTHR43744">
    <property type="entry name" value="ABC TRANSPORTER PERMEASE PROTEIN MG189-RELATED-RELATED"/>
    <property type="match status" value="1"/>
</dbReference>
<keyword evidence="6 7" id="KW-0472">Membrane</keyword>
<dbReference type="EMBL" id="BSDT01000001">
    <property type="protein sequence ID" value="GLI40375.1"/>
    <property type="molecule type" value="Genomic_DNA"/>
</dbReference>
<dbReference type="PANTHER" id="PTHR43744:SF3">
    <property type="entry name" value="LACTOSE TRANSPORT SYSTEM PERMEASE PROTEIN LACG"/>
    <property type="match status" value="1"/>
</dbReference>
<keyword evidence="4 7" id="KW-0812">Transmembrane</keyword>
<reference evidence="9" key="1">
    <citation type="submission" date="2022-12" db="EMBL/GenBank/DDBJ databases">
        <title>Reference genome sequencing for broad-spectrum identification of bacterial and archaeal isolates by mass spectrometry.</title>
        <authorList>
            <person name="Sekiguchi Y."/>
            <person name="Tourlousse D.M."/>
        </authorList>
    </citation>
    <scope>NUCLEOTIDE SEQUENCE</scope>
    <source>
        <strain evidence="9">LLR39Z86</strain>
    </source>
</reference>
<evidence type="ECO:0000256" key="7">
    <source>
        <dbReference type="RuleBase" id="RU363032"/>
    </source>
</evidence>
<evidence type="ECO:0000256" key="3">
    <source>
        <dbReference type="ARBA" id="ARBA00022475"/>
    </source>
</evidence>
<evidence type="ECO:0000256" key="1">
    <source>
        <dbReference type="ARBA" id="ARBA00004651"/>
    </source>
</evidence>
<feature type="transmembrane region" description="Helical" evidence="7">
    <location>
        <begin position="24"/>
        <end position="46"/>
    </location>
</feature>
<evidence type="ECO:0000256" key="2">
    <source>
        <dbReference type="ARBA" id="ARBA00022448"/>
    </source>
</evidence>
<gene>
    <name evidence="9" type="ORF">GALLR39Z86_02250</name>
</gene>
<dbReference type="GO" id="GO:0005886">
    <property type="term" value="C:plasma membrane"/>
    <property type="evidence" value="ECO:0007669"/>
    <property type="project" value="UniProtKB-SubCell"/>
</dbReference>
<dbReference type="GO" id="GO:0055085">
    <property type="term" value="P:transmembrane transport"/>
    <property type="evidence" value="ECO:0007669"/>
    <property type="project" value="InterPro"/>
</dbReference>
<feature type="domain" description="ABC transmembrane type-1" evidence="8">
    <location>
        <begin position="83"/>
        <end position="271"/>
    </location>
</feature>
<protein>
    <submittedName>
        <fullName evidence="9">Sugar ABC transporter permease</fullName>
    </submittedName>
</protein>
<sequence length="285" mass="31037">MTTIHNVPRTGAKAQRVTVGTAKYLSLVIAAACTLLPLVTVLFASLKTSEEYGTTGALTPPSNWLNLSNYVTAFDSGEMLEGILNTGIVLVVSLAGTILIGTMAAYGLDRFEFRGKKLVFALFLIATLVPGVTSQVATFQVINGMGLYDTKAALILLFMGTDIIAIYLFIQFMQAIPTSLDEAAMIDGASRWTIYWKVILPLLRPAIATVVIIKGIAIYNEFYTPFLYLPSQDLISTSLFRFKGPFGAQWEVISAGTLIVIIPTLIAFLFLQRWIYRGLTSGAVK</sequence>
<dbReference type="PROSITE" id="PS50928">
    <property type="entry name" value="ABC_TM1"/>
    <property type="match status" value="1"/>
</dbReference>
<dbReference type="Proteomes" id="UP001144313">
    <property type="component" value="Unassembled WGS sequence"/>
</dbReference>
<dbReference type="InterPro" id="IPR035906">
    <property type="entry name" value="MetI-like_sf"/>
</dbReference>
<name>A0A9W6G4Q8_9ACTN</name>
<dbReference type="SUPFAM" id="SSF161098">
    <property type="entry name" value="MetI-like"/>
    <property type="match status" value="1"/>
</dbReference>
<organism evidence="9 10">
    <name type="scientific">Glycomyces algeriensis</name>
    <dbReference type="NCBI Taxonomy" id="256037"/>
    <lineage>
        <taxon>Bacteria</taxon>
        <taxon>Bacillati</taxon>
        <taxon>Actinomycetota</taxon>
        <taxon>Actinomycetes</taxon>
        <taxon>Glycomycetales</taxon>
        <taxon>Glycomycetaceae</taxon>
        <taxon>Glycomyces</taxon>
    </lineage>
</organism>
<keyword evidence="3" id="KW-1003">Cell membrane</keyword>
<dbReference type="RefSeq" id="WP_270116202.1">
    <property type="nucleotide sequence ID" value="NZ_BAAAOL010000009.1"/>
</dbReference>
<dbReference type="Pfam" id="PF00528">
    <property type="entry name" value="BPD_transp_1"/>
    <property type="match status" value="1"/>
</dbReference>
<dbReference type="InterPro" id="IPR000515">
    <property type="entry name" value="MetI-like"/>
</dbReference>
<dbReference type="CDD" id="cd06261">
    <property type="entry name" value="TM_PBP2"/>
    <property type="match status" value="1"/>
</dbReference>
<accession>A0A9W6G4Q8</accession>
<keyword evidence="5 7" id="KW-1133">Transmembrane helix</keyword>
<feature type="transmembrane region" description="Helical" evidence="7">
    <location>
        <begin position="252"/>
        <end position="271"/>
    </location>
</feature>
<evidence type="ECO:0000256" key="5">
    <source>
        <dbReference type="ARBA" id="ARBA00022989"/>
    </source>
</evidence>
<proteinExistence type="inferred from homology"/>
<dbReference type="AlphaFoldDB" id="A0A9W6G4Q8"/>
<comment type="similarity">
    <text evidence="7">Belongs to the binding-protein-dependent transport system permease family.</text>
</comment>
<evidence type="ECO:0000256" key="6">
    <source>
        <dbReference type="ARBA" id="ARBA00023136"/>
    </source>
</evidence>
<feature type="transmembrane region" description="Helical" evidence="7">
    <location>
        <begin position="154"/>
        <end position="173"/>
    </location>
</feature>
<dbReference type="Gene3D" id="1.10.3720.10">
    <property type="entry name" value="MetI-like"/>
    <property type="match status" value="1"/>
</dbReference>
<feature type="transmembrane region" description="Helical" evidence="7">
    <location>
        <begin position="194"/>
        <end position="219"/>
    </location>
</feature>
<keyword evidence="10" id="KW-1185">Reference proteome</keyword>
<evidence type="ECO:0000259" key="8">
    <source>
        <dbReference type="PROSITE" id="PS50928"/>
    </source>
</evidence>